<name>A0ABP0D0R8_9PEZI</name>
<feature type="transmembrane region" description="Helical" evidence="1">
    <location>
        <begin position="147"/>
        <end position="168"/>
    </location>
</feature>
<comment type="caution">
    <text evidence="3">The sequence shown here is derived from an EMBL/GenBank/DDBJ whole genome shotgun (WGS) entry which is preliminary data.</text>
</comment>
<feature type="domain" description="Acyltransferase 3" evidence="2">
    <location>
        <begin position="55"/>
        <end position="164"/>
    </location>
</feature>
<keyword evidence="1" id="KW-0472">Membrane</keyword>
<evidence type="ECO:0000313" key="4">
    <source>
        <dbReference type="Proteomes" id="UP001642482"/>
    </source>
</evidence>
<proteinExistence type="predicted"/>
<dbReference type="InterPro" id="IPR050879">
    <property type="entry name" value="Acyltransferase_3"/>
</dbReference>
<dbReference type="InterPro" id="IPR002656">
    <property type="entry name" value="Acyl_transf_3_dom"/>
</dbReference>
<reference evidence="3 4" key="1">
    <citation type="submission" date="2024-01" db="EMBL/GenBank/DDBJ databases">
        <authorList>
            <person name="Allen C."/>
            <person name="Tagirdzhanova G."/>
        </authorList>
    </citation>
    <scope>NUCLEOTIDE SEQUENCE [LARGE SCALE GENOMIC DNA]</scope>
</reference>
<evidence type="ECO:0000313" key="3">
    <source>
        <dbReference type="EMBL" id="CAK7236720.1"/>
    </source>
</evidence>
<keyword evidence="1" id="KW-1133">Transmembrane helix</keyword>
<accession>A0ABP0D0R8</accession>
<dbReference type="Pfam" id="PF01757">
    <property type="entry name" value="Acyl_transf_3"/>
    <property type="match status" value="1"/>
</dbReference>
<keyword evidence="4" id="KW-1185">Reference proteome</keyword>
<dbReference type="EMBL" id="CAWUHD010000168">
    <property type="protein sequence ID" value="CAK7236720.1"/>
    <property type="molecule type" value="Genomic_DNA"/>
</dbReference>
<dbReference type="PANTHER" id="PTHR23028">
    <property type="entry name" value="ACETYLTRANSFERASE"/>
    <property type="match status" value="1"/>
</dbReference>
<evidence type="ECO:0000259" key="2">
    <source>
        <dbReference type="Pfam" id="PF01757"/>
    </source>
</evidence>
<dbReference type="PANTHER" id="PTHR23028:SF126">
    <property type="entry name" value="ACYLTRANSFERASE 3 DOMAIN-CONTAINING PROTEIN"/>
    <property type="match status" value="1"/>
</dbReference>
<protein>
    <recommendedName>
        <fullName evidence="2">Acyltransferase 3 domain-containing protein</fullName>
    </recommendedName>
</protein>
<gene>
    <name evidence="3" type="ORF">SEUCBS140593_009714</name>
</gene>
<dbReference type="Proteomes" id="UP001642482">
    <property type="component" value="Unassembled WGS sequence"/>
</dbReference>
<keyword evidence="1" id="KW-0812">Transmembrane</keyword>
<evidence type="ECO:0000256" key="1">
    <source>
        <dbReference type="SAM" id="Phobius"/>
    </source>
</evidence>
<sequence>MTTFLLIAGWPNADAATTAGTRELLKSTPSWFLNNAGSDTIRGIEPANDENVVDQKFWFAMTAFLLVEACGNLDGLRRLFERPVAQYCGRISYAMYLVHGPALDYFQDMVLGRPAVIPTKEDKFLSPRPGSGIKGLIGVETATQRTLTWFLGLLVLGFIIVWIADLFWRFVDAPIVKLGRLQHQIEEEVELSVVVY</sequence>
<organism evidence="3 4">
    <name type="scientific">Sporothrix eucalyptigena</name>
    <dbReference type="NCBI Taxonomy" id="1812306"/>
    <lineage>
        <taxon>Eukaryota</taxon>
        <taxon>Fungi</taxon>
        <taxon>Dikarya</taxon>
        <taxon>Ascomycota</taxon>
        <taxon>Pezizomycotina</taxon>
        <taxon>Sordariomycetes</taxon>
        <taxon>Sordariomycetidae</taxon>
        <taxon>Ophiostomatales</taxon>
        <taxon>Ophiostomataceae</taxon>
        <taxon>Sporothrix</taxon>
    </lineage>
</organism>